<reference evidence="3" key="1">
    <citation type="journal article" date="2017" name="Genome Biol.">
        <title>Comparative genomics reveals high biological diversity and specific adaptations in the industrially and medically important fungal genus Aspergillus.</title>
        <authorList>
            <person name="de Vries R.P."/>
            <person name="Riley R."/>
            <person name="Wiebenga A."/>
            <person name="Aguilar-Osorio G."/>
            <person name="Amillis S."/>
            <person name="Uchima C.A."/>
            <person name="Anderluh G."/>
            <person name="Asadollahi M."/>
            <person name="Askin M."/>
            <person name="Barry K."/>
            <person name="Battaglia E."/>
            <person name="Bayram O."/>
            <person name="Benocci T."/>
            <person name="Braus-Stromeyer S.A."/>
            <person name="Caldana C."/>
            <person name="Canovas D."/>
            <person name="Cerqueira G.C."/>
            <person name="Chen F."/>
            <person name="Chen W."/>
            <person name="Choi C."/>
            <person name="Clum A."/>
            <person name="Dos Santos R.A."/>
            <person name="Damasio A.R."/>
            <person name="Diallinas G."/>
            <person name="Emri T."/>
            <person name="Fekete E."/>
            <person name="Flipphi M."/>
            <person name="Freyberg S."/>
            <person name="Gallo A."/>
            <person name="Gournas C."/>
            <person name="Habgood R."/>
            <person name="Hainaut M."/>
            <person name="Harispe M.L."/>
            <person name="Henrissat B."/>
            <person name="Hilden K.S."/>
            <person name="Hope R."/>
            <person name="Hossain A."/>
            <person name="Karabika E."/>
            <person name="Karaffa L."/>
            <person name="Karanyi Z."/>
            <person name="Krasevec N."/>
            <person name="Kuo A."/>
            <person name="Kusch H."/>
            <person name="LaButti K."/>
            <person name="Lagendijk E.L."/>
            <person name="Lapidus A."/>
            <person name="Levasseur A."/>
            <person name="Lindquist E."/>
            <person name="Lipzen A."/>
            <person name="Logrieco A.F."/>
            <person name="MacCabe A."/>
            <person name="Maekelae M.R."/>
            <person name="Malavazi I."/>
            <person name="Melin P."/>
            <person name="Meyer V."/>
            <person name="Mielnichuk N."/>
            <person name="Miskei M."/>
            <person name="Molnar A.P."/>
            <person name="Mule G."/>
            <person name="Ngan C.Y."/>
            <person name="Orejas M."/>
            <person name="Orosz E."/>
            <person name="Ouedraogo J.P."/>
            <person name="Overkamp K.M."/>
            <person name="Park H.-S."/>
            <person name="Perrone G."/>
            <person name="Piumi F."/>
            <person name="Punt P.J."/>
            <person name="Ram A.F."/>
            <person name="Ramon A."/>
            <person name="Rauscher S."/>
            <person name="Record E."/>
            <person name="Riano-Pachon D.M."/>
            <person name="Robert V."/>
            <person name="Roehrig J."/>
            <person name="Ruller R."/>
            <person name="Salamov A."/>
            <person name="Salih N.S."/>
            <person name="Samson R.A."/>
            <person name="Sandor E."/>
            <person name="Sanguinetti M."/>
            <person name="Schuetze T."/>
            <person name="Sepcic K."/>
            <person name="Shelest E."/>
            <person name="Sherlock G."/>
            <person name="Sophianopoulou V."/>
            <person name="Squina F.M."/>
            <person name="Sun H."/>
            <person name="Susca A."/>
            <person name="Todd R.B."/>
            <person name="Tsang A."/>
            <person name="Unkles S.E."/>
            <person name="van de Wiele N."/>
            <person name="van Rossen-Uffink D."/>
            <person name="Oliveira J.V."/>
            <person name="Vesth T.C."/>
            <person name="Visser J."/>
            <person name="Yu J.-H."/>
            <person name="Zhou M."/>
            <person name="Andersen M.R."/>
            <person name="Archer D.B."/>
            <person name="Baker S.E."/>
            <person name="Benoit I."/>
            <person name="Brakhage A.A."/>
            <person name="Braus G.H."/>
            <person name="Fischer R."/>
            <person name="Frisvad J.C."/>
            <person name="Goldman G.H."/>
            <person name="Houbraken J."/>
            <person name="Oakley B."/>
            <person name="Pocsi I."/>
            <person name="Scazzocchio C."/>
            <person name="Seiboth B."/>
            <person name="vanKuyk P.A."/>
            <person name="Wortman J."/>
            <person name="Dyer P.S."/>
            <person name="Grigoriev I.V."/>
        </authorList>
    </citation>
    <scope>NUCLEOTIDE SEQUENCE [LARGE SCALE GENOMIC DNA]</scope>
    <source>
        <strain evidence="3">CBS 583.65</strain>
    </source>
</reference>
<dbReference type="GeneID" id="63728325"/>
<evidence type="ECO:0008006" key="4">
    <source>
        <dbReference type="Google" id="ProtNLM"/>
    </source>
</evidence>
<dbReference type="VEuPathDB" id="FungiDB:ASPVEDRAFT_43409"/>
<feature type="region of interest" description="Disordered" evidence="1">
    <location>
        <begin position="1"/>
        <end position="29"/>
    </location>
</feature>
<organism evidence="2 3">
    <name type="scientific">Aspergillus versicolor CBS 583.65</name>
    <dbReference type="NCBI Taxonomy" id="1036611"/>
    <lineage>
        <taxon>Eukaryota</taxon>
        <taxon>Fungi</taxon>
        <taxon>Dikarya</taxon>
        <taxon>Ascomycota</taxon>
        <taxon>Pezizomycotina</taxon>
        <taxon>Eurotiomycetes</taxon>
        <taxon>Eurotiomycetidae</taxon>
        <taxon>Eurotiales</taxon>
        <taxon>Aspergillaceae</taxon>
        <taxon>Aspergillus</taxon>
        <taxon>Aspergillus subgen. Nidulantes</taxon>
    </lineage>
</organism>
<evidence type="ECO:0000313" key="3">
    <source>
        <dbReference type="Proteomes" id="UP000184073"/>
    </source>
</evidence>
<dbReference type="PANTHER" id="PTHR42070:SF1">
    <property type="entry name" value="FILAMENT ASSOCIATED PROTEIN, PUTATIVE (AFU_ORTHOLOGUE AFUA_8G06630)-RELATED"/>
    <property type="match status" value="1"/>
</dbReference>
<feature type="compositionally biased region" description="Basic residues" evidence="1">
    <location>
        <begin position="20"/>
        <end position="29"/>
    </location>
</feature>
<keyword evidence="3" id="KW-1185">Reference proteome</keyword>
<dbReference type="EMBL" id="KV878131">
    <property type="protein sequence ID" value="OJJ03935.1"/>
    <property type="molecule type" value="Genomic_DNA"/>
</dbReference>
<dbReference type="Gene3D" id="1.20.5.170">
    <property type="match status" value="1"/>
</dbReference>
<dbReference type="Proteomes" id="UP000184073">
    <property type="component" value="Unassembled WGS sequence"/>
</dbReference>
<name>A0A1L9PR70_ASPVE</name>
<accession>A0A1L9PR70</accession>
<dbReference type="OrthoDB" id="4505928at2759"/>
<feature type="compositionally biased region" description="Basic and acidic residues" evidence="1">
    <location>
        <begin position="1"/>
        <end position="19"/>
    </location>
</feature>
<proteinExistence type="predicted"/>
<dbReference type="STRING" id="1036611.A0A1L9PR70"/>
<gene>
    <name evidence="2" type="ORF">ASPVEDRAFT_43409</name>
</gene>
<sequence length="248" mass="27359">MSSTEPDKKSKSYQLERTRNNQRRSRARRRDYIATLEARIQDCEQSQRETVRGPDEDRDTVDKLQKENARLSLLLEALGIGKEFQDSYLGTGGLSPLDHIGGEDTIGTLQGEPSTSTLTVPGQQQQSIEWPQPVAASGEIPLVHSTFSVSTPVPPQMMLNPQQLPHSVHSMALSPDPISLVTQLQTASPEGLTPCSVAYSLAYQYNRKGHEPAYLDFRLYVGYRECAVVGDGCAVENRILFGVLADIS</sequence>
<evidence type="ECO:0000256" key="1">
    <source>
        <dbReference type="SAM" id="MobiDB-lite"/>
    </source>
</evidence>
<evidence type="ECO:0000313" key="2">
    <source>
        <dbReference type="EMBL" id="OJJ03935.1"/>
    </source>
</evidence>
<dbReference type="AlphaFoldDB" id="A0A1L9PR70"/>
<dbReference type="PANTHER" id="PTHR42070">
    <property type="entry name" value="FILAMENT ASSOCIATED PROTEIN, PUTATIVE (AFU_ORTHOLOGUE AFUA_8G06630)-RELATED"/>
    <property type="match status" value="1"/>
</dbReference>
<dbReference type="RefSeq" id="XP_040669697.1">
    <property type="nucleotide sequence ID" value="XM_040812814.1"/>
</dbReference>
<protein>
    <recommendedName>
        <fullName evidence="4">BZIP domain-containing protein</fullName>
    </recommendedName>
</protein>